<dbReference type="SUPFAM" id="SSF103025">
    <property type="entry name" value="Folate-binding domain"/>
    <property type="match status" value="1"/>
</dbReference>
<sequence>MTAKNLETVMQAAGNPVRMLRNSKIGAYVYPVVPNEFTNWRDEQRGWRETAVLFDQSHHMAEITVRGPDALKLCSYLTINSFANFQPDRAKQMVPCSYDGYVIGDGILFYLERDELLFVGRAPTVNWIQFHAETGGFKVEVIRDDRSPSHPRGKLVTRRHYRYQIQGPKAAQILAKLNGGPLPDVKFFTMDRINIGGQPVRCLRHGMAGEPGLEIWGPYEQYDEIREIILAAGAEFGLVQVGARAYSTNTLESGWIPSPLPAVYSGDKMRSYREWLPATGYEATGSIGGSFVSDNIEDYYLTPHALGYGPFVKFDHEFIGREALEKRAQQPQRKKVTFEWNAEDVARIYRSLFDPSMPNYKYMDIPNLNYASSSYDAVMKGDQVVGFSMFGGCSFNERRVLSLGVVDPEIQVGDVLTLVWGEENGGTEKSTVERHTQTEVRVKVAPTPYAKDAREGYHQGWRTRQV</sequence>
<name>A0ABS1WYP0_9GAMM</name>
<organism evidence="2 3">
    <name type="scientific">Steroidobacter gossypii</name>
    <dbReference type="NCBI Taxonomy" id="2805490"/>
    <lineage>
        <taxon>Bacteria</taxon>
        <taxon>Pseudomonadati</taxon>
        <taxon>Pseudomonadota</taxon>
        <taxon>Gammaproteobacteria</taxon>
        <taxon>Steroidobacterales</taxon>
        <taxon>Steroidobacteraceae</taxon>
        <taxon>Steroidobacter</taxon>
    </lineage>
</organism>
<dbReference type="Proteomes" id="UP000661077">
    <property type="component" value="Unassembled WGS sequence"/>
</dbReference>
<dbReference type="PANTHER" id="PTHR43757">
    <property type="entry name" value="AMINOMETHYLTRANSFERASE"/>
    <property type="match status" value="1"/>
</dbReference>
<reference evidence="2 3" key="1">
    <citation type="journal article" date="2021" name="Int. J. Syst. Evol. Microbiol.">
        <title>Steroidobacter gossypii sp. nov., isolated from soil of cotton cropping field.</title>
        <authorList>
            <person name="Huang R."/>
            <person name="Yang S."/>
            <person name="Zhen C."/>
            <person name="Liu W."/>
        </authorList>
    </citation>
    <scope>NUCLEOTIDE SEQUENCE [LARGE SCALE GENOMIC DNA]</scope>
    <source>
        <strain evidence="2 3">S1-65</strain>
    </source>
</reference>
<gene>
    <name evidence="2" type="ORF">JM946_15065</name>
</gene>
<feature type="domain" description="GCVT N-terminal" evidence="1">
    <location>
        <begin position="34"/>
        <end position="256"/>
    </location>
</feature>
<dbReference type="Gene3D" id="3.30.1360.120">
    <property type="entry name" value="Probable tRNA modification gtpase trme, domain 1"/>
    <property type="match status" value="1"/>
</dbReference>
<dbReference type="Pfam" id="PF01571">
    <property type="entry name" value="GCV_T"/>
    <property type="match status" value="1"/>
</dbReference>
<dbReference type="InterPro" id="IPR027266">
    <property type="entry name" value="TrmE/GcvT-like"/>
</dbReference>
<dbReference type="PANTHER" id="PTHR43757:SF2">
    <property type="entry name" value="AMINOMETHYLTRANSFERASE, MITOCHONDRIAL"/>
    <property type="match status" value="1"/>
</dbReference>
<accession>A0ABS1WYP0</accession>
<dbReference type="EMBL" id="JAEVLS010000003">
    <property type="protein sequence ID" value="MBM0106052.1"/>
    <property type="molecule type" value="Genomic_DNA"/>
</dbReference>
<comment type="caution">
    <text evidence="2">The sequence shown here is derived from an EMBL/GenBank/DDBJ whole genome shotgun (WGS) entry which is preliminary data.</text>
</comment>
<evidence type="ECO:0000313" key="3">
    <source>
        <dbReference type="Proteomes" id="UP000661077"/>
    </source>
</evidence>
<dbReference type="InterPro" id="IPR028896">
    <property type="entry name" value="GcvT/YgfZ/DmdA"/>
</dbReference>
<dbReference type="InterPro" id="IPR006222">
    <property type="entry name" value="GCVT_N"/>
</dbReference>
<evidence type="ECO:0000259" key="1">
    <source>
        <dbReference type="Pfam" id="PF01571"/>
    </source>
</evidence>
<evidence type="ECO:0000313" key="2">
    <source>
        <dbReference type="EMBL" id="MBM0106052.1"/>
    </source>
</evidence>
<dbReference type="RefSeq" id="WP_203168122.1">
    <property type="nucleotide sequence ID" value="NZ_JAEVLS010000003.1"/>
</dbReference>
<keyword evidence="3" id="KW-1185">Reference proteome</keyword>
<proteinExistence type="predicted"/>
<protein>
    <recommendedName>
        <fullName evidence="1">GCVT N-terminal domain-containing protein</fullName>
    </recommendedName>
</protein>